<reference evidence="3" key="1">
    <citation type="submission" date="2022-11" db="UniProtKB">
        <authorList>
            <consortium name="WormBaseParasite"/>
        </authorList>
    </citation>
    <scope>IDENTIFICATION</scope>
</reference>
<keyword evidence="2" id="KW-1185">Reference proteome</keyword>
<evidence type="ECO:0000313" key="3">
    <source>
        <dbReference type="WBParaSite" id="ACRNAN_scaffold1612.g30466.t1"/>
    </source>
</evidence>
<evidence type="ECO:0000256" key="1">
    <source>
        <dbReference type="SAM" id="Phobius"/>
    </source>
</evidence>
<organism evidence="2 3">
    <name type="scientific">Acrobeloides nanus</name>
    <dbReference type="NCBI Taxonomy" id="290746"/>
    <lineage>
        <taxon>Eukaryota</taxon>
        <taxon>Metazoa</taxon>
        <taxon>Ecdysozoa</taxon>
        <taxon>Nematoda</taxon>
        <taxon>Chromadorea</taxon>
        <taxon>Rhabditida</taxon>
        <taxon>Tylenchina</taxon>
        <taxon>Cephalobomorpha</taxon>
        <taxon>Cephaloboidea</taxon>
        <taxon>Cephalobidae</taxon>
        <taxon>Acrobeloides</taxon>
    </lineage>
</organism>
<protein>
    <submittedName>
        <fullName evidence="3">DUF805 domain-containing protein</fullName>
    </submittedName>
</protein>
<proteinExistence type="predicted"/>
<keyword evidence="1" id="KW-0812">Transmembrane</keyword>
<sequence>MKRFDKWEYTCCFDVHVFKCVKFWAVFDIIASLIIPIVAIFIFGPDELPNSLGGWFNLAISNATVSYSSIIFILRPVLTIIPDILALYGVFTKKAGSFLPYLIVNGFILLLYPILLLVDIIKVISHFNKRTNSQGMGAVGFFTFVFALLLYFIFYKAYKYLKEIHAARTNDTKDNAARENTRPGVSGVVIHQPLR</sequence>
<feature type="transmembrane region" description="Helical" evidence="1">
    <location>
        <begin position="21"/>
        <end position="44"/>
    </location>
</feature>
<dbReference type="AlphaFoldDB" id="A0A914D0N7"/>
<keyword evidence="1" id="KW-0472">Membrane</keyword>
<dbReference type="Proteomes" id="UP000887540">
    <property type="component" value="Unplaced"/>
</dbReference>
<name>A0A914D0N7_9BILA</name>
<dbReference type="WBParaSite" id="ACRNAN_scaffold1612.g30466.t1">
    <property type="protein sequence ID" value="ACRNAN_scaffold1612.g30466.t1"/>
    <property type="gene ID" value="ACRNAN_scaffold1612.g30466"/>
</dbReference>
<feature type="transmembrane region" description="Helical" evidence="1">
    <location>
        <begin position="138"/>
        <end position="158"/>
    </location>
</feature>
<feature type="transmembrane region" description="Helical" evidence="1">
    <location>
        <begin position="64"/>
        <end position="91"/>
    </location>
</feature>
<evidence type="ECO:0000313" key="2">
    <source>
        <dbReference type="Proteomes" id="UP000887540"/>
    </source>
</evidence>
<keyword evidence="1" id="KW-1133">Transmembrane helix</keyword>
<feature type="transmembrane region" description="Helical" evidence="1">
    <location>
        <begin position="98"/>
        <end position="118"/>
    </location>
</feature>
<accession>A0A914D0N7</accession>